<name>N4WAD0_9BACI</name>
<organism evidence="1 2">
    <name type="scientific">Gracilibacillus halophilus YIM-C55.5</name>
    <dbReference type="NCBI Taxonomy" id="1308866"/>
    <lineage>
        <taxon>Bacteria</taxon>
        <taxon>Bacillati</taxon>
        <taxon>Bacillota</taxon>
        <taxon>Bacilli</taxon>
        <taxon>Bacillales</taxon>
        <taxon>Bacillaceae</taxon>
        <taxon>Gracilibacillus</taxon>
    </lineage>
</organism>
<sequence length="72" mass="8330">MKGIYIMNKEPFPLVYPDSIRSEIRQLIDIDRDVMSAEEVESDLSVLKDVDVIFSGWGGPKLDDTFLRQRQI</sequence>
<dbReference type="RefSeq" id="WP_003466900.1">
    <property type="nucleotide sequence ID" value="NZ_APML01000020.1"/>
</dbReference>
<proteinExistence type="predicted"/>
<accession>N4WAD0</accession>
<protein>
    <submittedName>
        <fullName evidence="1">Uncharacterized protein</fullName>
    </submittedName>
</protein>
<dbReference type="PATRIC" id="fig|1308866.3.peg.1320"/>
<evidence type="ECO:0000313" key="2">
    <source>
        <dbReference type="Proteomes" id="UP000012283"/>
    </source>
</evidence>
<dbReference type="EMBL" id="APML01000020">
    <property type="protein sequence ID" value="ENH97268.1"/>
    <property type="molecule type" value="Genomic_DNA"/>
</dbReference>
<comment type="caution">
    <text evidence="1">The sequence shown here is derived from an EMBL/GenBank/DDBJ whole genome shotgun (WGS) entry which is preliminary data.</text>
</comment>
<evidence type="ECO:0000313" key="1">
    <source>
        <dbReference type="EMBL" id="ENH97268.1"/>
    </source>
</evidence>
<dbReference type="AlphaFoldDB" id="N4WAD0"/>
<dbReference type="Proteomes" id="UP000012283">
    <property type="component" value="Unassembled WGS sequence"/>
</dbReference>
<gene>
    <name evidence="1" type="ORF">J416_06540</name>
</gene>
<dbReference type="STRING" id="1308866.J416_06540"/>
<reference evidence="1 2" key="1">
    <citation type="submission" date="2013-03" db="EMBL/GenBank/DDBJ databases">
        <title>Draft genome sequence of Gracibacillus halophilus YIM-C55.5, a moderately halophilic and thermophilic organism from the Xiaochaidamu salt lake.</title>
        <authorList>
            <person name="Sugumar T."/>
            <person name="Polireddy D.R."/>
            <person name="Antony A."/>
            <person name="Madhava Y.R."/>
            <person name="Sivakumar N."/>
        </authorList>
    </citation>
    <scope>NUCLEOTIDE SEQUENCE [LARGE SCALE GENOMIC DNA]</scope>
    <source>
        <strain evidence="1 2">YIM-C55.5</strain>
    </source>
</reference>
<keyword evidence="2" id="KW-1185">Reference proteome</keyword>